<evidence type="ECO:0000313" key="4">
    <source>
        <dbReference type="EMBL" id="RGC33420.1"/>
    </source>
</evidence>
<feature type="active site" description="Proton donor/acceptor" evidence="2">
    <location>
        <position position="145"/>
    </location>
</feature>
<feature type="compositionally biased region" description="Basic and acidic residues" evidence="3">
    <location>
        <begin position="58"/>
        <end position="68"/>
    </location>
</feature>
<accession>A0A3E2WYM2</accession>
<dbReference type="InterPro" id="IPR009835">
    <property type="entry name" value="SrtB"/>
</dbReference>
<dbReference type="CDD" id="cd05826">
    <property type="entry name" value="Sortase_B"/>
    <property type="match status" value="1"/>
</dbReference>
<evidence type="ECO:0000256" key="1">
    <source>
        <dbReference type="ARBA" id="ARBA00022801"/>
    </source>
</evidence>
<proteinExistence type="predicted"/>
<dbReference type="InterPro" id="IPR023365">
    <property type="entry name" value="Sortase_dom-sf"/>
</dbReference>
<comment type="caution">
    <text evidence="4">The sequence shown here is derived from an EMBL/GenBank/DDBJ whole genome shotgun (WGS) entry which is preliminary data.</text>
</comment>
<evidence type="ECO:0000256" key="2">
    <source>
        <dbReference type="PIRSR" id="PIRSR605754-1"/>
    </source>
</evidence>
<dbReference type="GO" id="GO:0016787">
    <property type="term" value="F:hydrolase activity"/>
    <property type="evidence" value="ECO:0007669"/>
    <property type="project" value="UniProtKB-KW"/>
</dbReference>
<dbReference type="SUPFAM" id="SSF63817">
    <property type="entry name" value="Sortase"/>
    <property type="match status" value="1"/>
</dbReference>
<organism evidence="4 5">
    <name type="scientific">Hungatella hathewayi</name>
    <dbReference type="NCBI Taxonomy" id="154046"/>
    <lineage>
        <taxon>Bacteria</taxon>
        <taxon>Bacillati</taxon>
        <taxon>Bacillota</taxon>
        <taxon>Clostridia</taxon>
        <taxon>Lachnospirales</taxon>
        <taxon>Lachnospiraceae</taxon>
        <taxon>Hungatella</taxon>
    </lineage>
</organism>
<dbReference type="InterPro" id="IPR005754">
    <property type="entry name" value="Sortase"/>
</dbReference>
<dbReference type="EMBL" id="QVIA01000006">
    <property type="protein sequence ID" value="RGC33420.1"/>
    <property type="molecule type" value="Genomic_DNA"/>
</dbReference>
<feature type="compositionally biased region" description="Basic and acidic residues" evidence="3">
    <location>
        <begin position="33"/>
        <end position="44"/>
    </location>
</feature>
<dbReference type="Pfam" id="PF04203">
    <property type="entry name" value="Sortase"/>
    <property type="match status" value="1"/>
</dbReference>
<dbReference type="Gene3D" id="2.40.260.10">
    <property type="entry name" value="Sortase"/>
    <property type="match status" value="1"/>
</dbReference>
<reference evidence="4 5" key="1">
    <citation type="submission" date="2018-08" db="EMBL/GenBank/DDBJ databases">
        <title>A genome reference for cultivated species of the human gut microbiota.</title>
        <authorList>
            <person name="Zou Y."/>
            <person name="Xue W."/>
            <person name="Luo G."/>
        </authorList>
    </citation>
    <scope>NUCLEOTIDE SEQUENCE [LARGE SCALE GENOMIC DNA]</scope>
    <source>
        <strain evidence="4 5">AF19-21</strain>
    </source>
</reference>
<dbReference type="AlphaFoldDB" id="A0A3E2WYM2"/>
<name>A0A3E2WYM2_9FIRM</name>
<gene>
    <name evidence="4" type="ORF">DWX41_06745</name>
</gene>
<keyword evidence="1" id="KW-0378">Hydrolase</keyword>
<feature type="region of interest" description="Disordered" evidence="3">
    <location>
        <begin position="32"/>
        <end position="68"/>
    </location>
</feature>
<dbReference type="Proteomes" id="UP000261111">
    <property type="component" value="Unassembled WGS sequence"/>
</dbReference>
<sequence>MLQVILFLIFVVSSGILMYDLVISPKQNQEMAKQLKEEFPEKDTQSPGVSPTEEPAPEGEKQPAGREREAQSIDIAALQVAYPDVKGWITIPGTNIDYPVLKSGESEPEYYLNHNYRREWDANGSLFLQWNCDVSESQNLIVYGHNMNSGAMFGNLDRFASADYWREHRNIFFQTLHGTSEYEIVSVMKADLSMFPFQQVHFVGEGSLEAHVGQAKSLGMFGTGELCHVSAPVLTLVTCAYEWEDARTVLVAVRKGAVQVD</sequence>
<protein>
    <submittedName>
        <fullName evidence="4">Class B sortase</fullName>
    </submittedName>
</protein>
<evidence type="ECO:0000256" key="3">
    <source>
        <dbReference type="SAM" id="MobiDB-lite"/>
    </source>
</evidence>
<evidence type="ECO:0000313" key="5">
    <source>
        <dbReference type="Proteomes" id="UP000261111"/>
    </source>
</evidence>
<feature type="active site" description="Acyl-thioester intermediate" evidence="2">
    <location>
        <position position="239"/>
    </location>
</feature>